<feature type="domain" description="Hedgehog/Intein (Hint)" evidence="1">
    <location>
        <begin position="573"/>
        <end position="714"/>
    </location>
</feature>
<dbReference type="Pfam" id="PF13403">
    <property type="entry name" value="Hint_2"/>
    <property type="match status" value="1"/>
</dbReference>
<dbReference type="Gene3D" id="2.170.16.10">
    <property type="entry name" value="Hedgehog/Intein (Hint) domain"/>
    <property type="match status" value="1"/>
</dbReference>
<protein>
    <recommendedName>
        <fullName evidence="1">Hedgehog/Intein (Hint) domain-containing protein</fullName>
    </recommendedName>
</protein>
<dbReference type="Gene3D" id="2.160.20.20">
    <property type="match status" value="2"/>
</dbReference>
<accession>A0ABQ0PKZ8</accession>
<dbReference type="Proteomes" id="UP001065047">
    <property type="component" value="Unassembled WGS sequence"/>
</dbReference>
<sequence length="925" mass="94467">MSLTYSPPAGATVLKNGNWIATKDADGKTYYQSATGIDAGASPVSGATKYTGPVIISGGNLTVASGAVASGAYISGGWNNVYVLSGGNFESSVNVNGWTYVRSGGVSSDNTLVSDAGNVAAGGSSISDTFIAGTPTDGGGDIFAVSKGGYIGGSATVGSGMMLNVNAGATAEPITVQNGGTLYVDSPSSTVGSGTPAPALGDTTISPAYPVAPSGATVLKGGNWIATKDSNGKTYYQSANGINSAARPVSGAAKYTGPVVISGGNLTVAAGAVASGAYVSGGWNNVYVLSGGNFESSVNINGWTYVSSGGVASDNTLVSDAGSVAAGGSSVSNTFLAGTAADGGADIYTVSSGGYVAGNTIVDSGTKLVVNSGATVTNPIAYYTAYPQSSYLSATVLSGGNWIATKDADGKTYYQSATGIDTGAKPISGATKYTGPVIISAGTLTVASGAVASGAYVSGGVNNVFIESGGVLESSVNVNGWTYVRSGGVSSRNTLVSDAGRVSAGGSSVSDTFLYGANGDGGSDIFTIGSGGYVASSYIGSGSHLEVVAGGSSDSPTIAAGGIYHVTQASSLVCFLPGSMIRTEKGEVAVEDLQIGDQVVTFDWENNKEVSRPIVWVGKAQATVHAGLPDDEAGWPVRVLKDAVADGVPYKDMLITAEHCLFLQNKFVPVRMLVNGETIFYDKSIRSYDYYHVETASHSVISADGMLTESYLETGDRASFQQEGKFAALRGAAPYTWEENAAAPLCVERSFVEPLFRTLEERKAKVSGQSAQLKKDVTTTDCPDLRLMTDAGATLYPVRQTAERYSFMLPPDTRFVRILSRASRPADVIGPFVDDRRSMGVAVGDVHLLCDGCSHDITAHLLDEKPKGWHVSENAGCAWTNGNAVLPLGDQASRGKVGMLSITILASGPYLVVDQDAENLQSRSA</sequence>
<dbReference type="InterPro" id="IPR036844">
    <property type="entry name" value="Hint_dom_sf"/>
</dbReference>
<evidence type="ECO:0000313" key="3">
    <source>
        <dbReference type="Proteomes" id="UP001065047"/>
    </source>
</evidence>
<organism evidence="2 3">
    <name type="scientific">Acetobacter malorum DSM 14337</name>
    <dbReference type="NCBI Taxonomy" id="1307910"/>
    <lineage>
        <taxon>Bacteria</taxon>
        <taxon>Pseudomonadati</taxon>
        <taxon>Pseudomonadota</taxon>
        <taxon>Alphaproteobacteria</taxon>
        <taxon>Acetobacterales</taxon>
        <taxon>Acetobacteraceae</taxon>
        <taxon>Acetobacter</taxon>
    </lineage>
</organism>
<dbReference type="SUPFAM" id="SSF51294">
    <property type="entry name" value="Hedgehog/intein (Hint) domain"/>
    <property type="match status" value="1"/>
</dbReference>
<gene>
    <name evidence="2" type="ORF">AA14337_0051</name>
</gene>
<dbReference type="InterPro" id="IPR012332">
    <property type="entry name" value="Autotransporter_pectin_lyase_C"/>
</dbReference>
<keyword evidence="3" id="KW-1185">Reference proteome</keyword>
<dbReference type="RefSeq" id="WP_061505483.1">
    <property type="nucleotide sequence ID" value="NZ_BAPF01000002.1"/>
</dbReference>
<reference evidence="2" key="1">
    <citation type="submission" date="2013-04" db="EMBL/GenBank/DDBJ databases">
        <title>The genome sequencing project of 58 acetic acid bacteria.</title>
        <authorList>
            <person name="Okamoto-Kainuma A."/>
            <person name="Ishikawa M."/>
            <person name="Umino S."/>
            <person name="Koizumi Y."/>
            <person name="Shiwa Y."/>
            <person name="Yoshikawa H."/>
            <person name="Matsutani M."/>
            <person name="Matsushita K."/>
        </authorList>
    </citation>
    <scope>NUCLEOTIDE SEQUENCE</scope>
    <source>
        <strain evidence="2">DSM 14337</strain>
    </source>
</reference>
<comment type="caution">
    <text evidence="2">The sequence shown here is derived from an EMBL/GenBank/DDBJ whole genome shotgun (WGS) entry which is preliminary data.</text>
</comment>
<dbReference type="InterPro" id="IPR028992">
    <property type="entry name" value="Hedgehog/Intein_dom"/>
</dbReference>
<evidence type="ECO:0000313" key="2">
    <source>
        <dbReference type="EMBL" id="GBQ74921.1"/>
    </source>
</evidence>
<name>A0ABQ0PKZ8_9PROT</name>
<dbReference type="EMBL" id="BAPF01000002">
    <property type="protein sequence ID" value="GBQ74921.1"/>
    <property type="molecule type" value="Genomic_DNA"/>
</dbReference>
<evidence type="ECO:0000259" key="1">
    <source>
        <dbReference type="Pfam" id="PF13403"/>
    </source>
</evidence>
<dbReference type="GeneID" id="29556780"/>
<proteinExistence type="predicted"/>